<accession>F0YA99</accession>
<feature type="non-terminal residue" evidence="2">
    <location>
        <position position="69"/>
    </location>
</feature>
<dbReference type="PRINTS" id="PR00625">
    <property type="entry name" value="JDOMAIN"/>
</dbReference>
<protein>
    <recommendedName>
        <fullName evidence="1">J domain-containing protein</fullName>
    </recommendedName>
</protein>
<dbReference type="InterPro" id="IPR050817">
    <property type="entry name" value="DjlA_DnaK_co-chaperone"/>
</dbReference>
<reference evidence="2 3" key="1">
    <citation type="journal article" date="2011" name="Proc. Natl. Acad. Sci. U.S.A.">
        <title>Niche of harmful alga Aureococcus anophagefferens revealed through ecogenomics.</title>
        <authorList>
            <person name="Gobler C.J."/>
            <person name="Berry D.L."/>
            <person name="Dyhrman S.T."/>
            <person name="Wilhelm S.W."/>
            <person name="Salamov A."/>
            <person name="Lobanov A.V."/>
            <person name="Zhang Y."/>
            <person name="Collier J.L."/>
            <person name="Wurch L.L."/>
            <person name="Kustka A.B."/>
            <person name="Dill B.D."/>
            <person name="Shah M."/>
            <person name="VerBerkmoes N.C."/>
            <person name="Kuo A."/>
            <person name="Terry A."/>
            <person name="Pangilinan J."/>
            <person name="Lindquist E.A."/>
            <person name="Lucas S."/>
            <person name="Paulsen I.T."/>
            <person name="Hattenrath-Lehmann T.K."/>
            <person name="Talmage S.C."/>
            <person name="Walker E.A."/>
            <person name="Koch F."/>
            <person name="Burson A.M."/>
            <person name="Marcoval M.A."/>
            <person name="Tang Y.Z."/>
            <person name="Lecleir G.R."/>
            <person name="Coyne K.J."/>
            <person name="Berg G.M."/>
            <person name="Bertrand E.M."/>
            <person name="Saito M.A."/>
            <person name="Gladyshev V.N."/>
            <person name="Grigoriev I.V."/>
        </authorList>
    </citation>
    <scope>NUCLEOTIDE SEQUENCE [LARGE SCALE GENOMIC DNA]</scope>
    <source>
        <strain evidence="3">CCMP 1984</strain>
    </source>
</reference>
<dbReference type="EMBL" id="GL833129">
    <property type="protein sequence ID" value="EGB08039.1"/>
    <property type="molecule type" value="Genomic_DNA"/>
</dbReference>
<evidence type="ECO:0000259" key="1">
    <source>
        <dbReference type="PROSITE" id="PS50076"/>
    </source>
</evidence>
<keyword evidence="3" id="KW-1185">Reference proteome</keyword>
<sequence>HYGVLGVSPRSDDADVRRAYRKASMRWHPDRQKDGDVTRDDRARAERHFRRINEAKEVLLDSYKRAVYD</sequence>
<dbReference type="eggNOG" id="KOG0714">
    <property type="taxonomic scope" value="Eukaryota"/>
</dbReference>
<organism evidence="3">
    <name type="scientific">Aureococcus anophagefferens</name>
    <name type="common">Harmful bloom alga</name>
    <dbReference type="NCBI Taxonomy" id="44056"/>
    <lineage>
        <taxon>Eukaryota</taxon>
        <taxon>Sar</taxon>
        <taxon>Stramenopiles</taxon>
        <taxon>Ochrophyta</taxon>
        <taxon>Pelagophyceae</taxon>
        <taxon>Pelagomonadales</taxon>
        <taxon>Pelagomonadaceae</taxon>
        <taxon>Aureococcus</taxon>
    </lineage>
</organism>
<dbReference type="OrthoDB" id="10250354at2759"/>
<dbReference type="PANTHER" id="PTHR24074">
    <property type="entry name" value="CO-CHAPERONE PROTEIN DJLA"/>
    <property type="match status" value="1"/>
</dbReference>
<dbReference type="Proteomes" id="UP000002729">
    <property type="component" value="Unassembled WGS sequence"/>
</dbReference>
<evidence type="ECO:0000313" key="2">
    <source>
        <dbReference type="EMBL" id="EGB08039.1"/>
    </source>
</evidence>
<feature type="non-terminal residue" evidence="2">
    <location>
        <position position="1"/>
    </location>
</feature>
<dbReference type="KEGG" id="aaf:AURANDRAFT_26821"/>
<dbReference type="SMART" id="SM00271">
    <property type="entry name" value="DnaJ"/>
    <property type="match status" value="1"/>
</dbReference>
<dbReference type="Gene3D" id="1.10.287.110">
    <property type="entry name" value="DnaJ domain"/>
    <property type="match status" value="1"/>
</dbReference>
<name>F0YA99_AURAN</name>
<dbReference type="InterPro" id="IPR036869">
    <property type="entry name" value="J_dom_sf"/>
</dbReference>
<feature type="domain" description="J" evidence="1">
    <location>
        <begin position="1"/>
        <end position="69"/>
    </location>
</feature>
<dbReference type="AlphaFoldDB" id="F0YA99"/>
<dbReference type="InterPro" id="IPR001623">
    <property type="entry name" value="DnaJ_domain"/>
</dbReference>
<evidence type="ECO:0000313" key="3">
    <source>
        <dbReference type="Proteomes" id="UP000002729"/>
    </source>
</evidence>
<dbReference type="GeneID" id="20220263"/>
<dbReference type="Pfam" id="PF00226">
    <property type="entry name" value="DnaJ"/>
    <property type="match status" value="1"/>
</dbReference>
<dbReference type="RefSeq" id="XP_009037401.1">
    <property type="nucleotide sequence ID" value="XM_009039153.1"/>
</dbReference>
<dbReference type="PROSITE" id="PS50076">
    <property type="entry name" value="DNAJ_2"/>
    <property type="match status" value="1"/>
</dbReference>
<dbReference type="SUPFAM" id="SSF46565">
    <property type="entry name" value="Chaperone J-domain"/>
    <property type="match status" value="1"/>
</dbReference>
<dbReference type="InParanoid" id="F0YA99"/>
<proteinExistence type="predicted"/>
<gene>
    <name evidence="2" type="ORF">AURANDRAFT_26821</name>
</gene>
<dbReference type="CDD" id="cd06257">
    <property type="entry name" value="DnaJ"/>
    <property type="match status" value="1"/>
</dbReference>